<dbReference type="Pfam" id="PF01979">
    <property type="entry name" value="Amidohydro_1"/>
    <property type="match status" value="1"/>
</dbReference>
<evidence type="ECO:0000256" key="7">
    <source>
        <dbReference type="ARBA" id="ARBA00047647"/>
    </source>
</evidence>
<dbReference type="EC" id="3.5.1.25" evidence="2 8"/>
<dbReference type="PIRSF" id="PIRSF038994">
    <property type="entry name" value="NagA"/>
    <property type="match status" value="1"/>
</dbReference>
<dbReference type="CDD" id="cd00854">
    <property type="entry name" value="NagA"/>
    <property type="match status" value="1"/>
</dbReference>
<feature type="binding site" evidence="10">
    <location>
        <position position="241"/>
    </location>
    <ligand>
        <name>Zn(2+)</name>
        <dbReference type="ChEBI" id="CHEBI:29105"/>
    </ligand>
</feature>
<evidence type="ECO:0000259" key="11">
    <source>
        <dbReference type="Pfam" id="PF01979"/>
    </source>
</evidence>
<feature type="binding site" evidence="10">
    <location>
        <position position="151"/>
    </location>
    <ligand>
        <name>Zn(2+)</name>
        <dbReference type="ChEBI" id="CHEBI:29105"/>
    </ligand>
</feature>
<keyword evidence="5 8" id="KW-0378">Hydrolase</keyword>
<evidence type="ECO:0000313" key="12">
    <source>
        <dbReference type="Proteomes" id="UP000046393"/>
    </source>
</evidence>
<protein>
    <recommendedName>
        <fullName evidence="3 8">N-acetylglucosamine-6-phosphate deacetylase</fullName>
        <ecNumber evidence="2 8">3.5.1.25</ecNumber>
    </recommendedName>
</protein>
<evidence type="ECO:0000313" key="13">
    <source>
        <dbReference type="WBParaSite" id="SMUV_0000034801-mRNA-1"/>
    </source>
</evidence>
<evidence type="ECO:0000256" key="10">
    <source>
        <dbReference type="PIRSR" id="PIRSR038994-3"/>
    </source>
</evidence>
<organism evidence="12 13">
    <name type="scientific">Syphacia muris</name>
    <dbReference type="NCBI Taxonomy" id="451379"/>
    <lineage>
        <taxon>Eukaryota</taxon>
        <taxon>Metazoa</taxon>
        <taxon>Ecdysozoa</taxon>
        <taxon>Nematoda</taxon>
        <taxon>Chromadorea</taxon>
        <taxon>Rhabditida</taxon>
        <taxon>Spirurina</taxon>
        <taxon>Oxyuridomorpha</taxon>
        <taxon>Oxyuroidea</taxon>
        <taxon>Oxyuridae</taxon>
        <taxon>Syphacia</taxon>
    </lineage>
</organism>
<proteinExistence type="inferred from homology"/>
<dbReference type="InterPro" id="IPR003764">
    <property type="entry name" value="GlcNAc_6-P_deAcase"/>
</dbReference>
<comment type="catalytic activity">
    <reaction evidence="7 8">
        <text>N-acetyl-D-glucosamine 6-phosphate + H2O = D-glucosamine 6-phosphate + acetate</text>
        <dbReference type="Rhea" id="RHEA:22936"/>
        <dbReference type="ChEBI" id="CHEBI:15377"/>
        <dbReference type="ChEBI" id="CHEBI:30089"/>
        <dbReference type="ChEBI" id="CHEBI:57513"/>
        <dbReference type="ChEBI" id="CHEBI:58725"/>
        <dbReference type="EC" id="3.5.1.25"/>
    </reaction>
</comment>
<evidence type="ECO:0000256" key="9">
    <source>
        <dbReference type="PIRSR" id="PIRSR038994-1"/>
    </source>
</evidence>
<keyword evidence="6 8" id="KW-0119">Carbohydrate metabolism</keyword>
<reference evidence="13" key="1">
    <citation type="submission" date="2017-02" db="UniProtKB">
        <authorList>
            <consortium name="WormBaseParasite"/>
        </authorList>
    </citation>
    <scope>IDENTIFICATION</scope>
</reference>
<dbReference type="Gene3D" id="3.20.20.140">
    <property type="entry name" value="Metal-dependent hydrolases"/>
    <property type="match status" value="1"/>
</dbReference>
<evidence type="ECO:0000256" key="3">
    <source>
        <dbReference type="ARBA" id="ARBA00018029"/>
    </source>
</evidence>
<evidence type="ECO:0000256" key="6">
    <source>
        <dbReference type="ARBA" id="ARBA00023277"/>
    </source>
</evidence>
<dbReference type="PANTHER" id="PTHR11113:SF14">
    <property type="entry name" value="N-ACETYLGLUCOSAMINE-6-PHOSPHATE DEACETYLASE"/>
    <property type="match status" value="1"/>
</dbReference>
<keyword evidence="4 10" id="KW-0479">Metal-binding</keyword>
<dbReference type="InterPro" id="IPR032466">
    <property type="entry name" value="Metal_Hydrolase"/>
</dbReference>
<evidence type="ECO:0000256" key="5">
    <source>
        <dbReference type="ARBA" id="ARBA00022801"/>
    </source>
</evidence>
<dbReference type="GO" id="GO:0008448">
    <property type="term" value="F:N-acetylglucosamine-6-phosphate deacetylase activity"/>
    <property type="evidence" value="ECO:0007669"/>
    <property type="project" value="UniProtKB-UniRule"/>
</dbReference>
<evidence type="ECO:0000256" key="4">
    <source>
        <dbReference type="ARBA" id="ARBA00022723"/>
    </source>
</evidence>
<dbReference type="NCBIfam" id="TIGR00221">
    <property type="entry name" value="nagA"/>
    <property type="match status" value="1"/>
</dbReference>
<dbReference type="AlphaFoldDB" id="A0A0N5A8E9"/>
<dbReference type="FunFam" id="3.20.20.140:FF:000023">
    <property type="entry name" value="N-acetylglucosamine-6-phosphate deacetylase"/>
    <property type="match status" value="1"/>
</dbReference>
<dbReference type="GO" id="GO:0019262">
    <property type="term" value="P:N-acetylneuraminate catabolic process"/>
    <property type="evidence" value="ECO:0007669"/>
    <property type="project" value="UniProtKB-ARBA"/>
</dbReference>
<sequence>MRVPYNSAILRDNNIKDKLIQFMNCRSLHGSELTTDDVWVENGRILDAATVFFDERRCADIQVDCQGLILSPGLIDIQINGAFGIDFSSVAADEFVQKLNEVSKGLLKYGVTSFCPTIITSQPSVYHLILPLVGEVKRNSPGAAVLGAHIEGPFISVQKKGAHPIQNIKSDFGEDPVKTLLETYGSVENIAIFTVAPELHGSLDAIKYMSEKGVTVSIGHSSGRLVDGEKAFGAGATAITHLFNAMNSYHHRDPGLFGLLTSKYLPPTSRLYYGIIADGIHTHDSALRIAYRTNPEGLILITDAIAAFGMGDGVLRLGDQVINCKGLSAIVAGTNTTAGSVASLGFCVKHFTKAARCSLEEALYCATQKPAALLGIDKVKGTLSVGAIADFILIDEEVNIKATYLSSKLVFSEN</sequence>
<comment type="cofactor">
    <cofactor evidence="10">
        <name>a divalent metal cation</name>
        <dbReference type="ChEBI" id="CHEBI:60240"/>
    </cofactor>
    <text evidence="10">Binds 1 divalent metal cation per subunit.</text>
</comment>
<accession>A0A0N5A8E9</accession>
<evidence type="ECO:0000256" key="8">
    <source>
        <dbReference type="PIRNR" id="PIRNR038994"/>
    </source>
</evidence>
<dbReference type="Gene3D" id="2.30.40.10">
    <property type="entry name" value="Urease, subunit C, domain 1"/>
    <property type="match status" value="1"/>
</dbReference>
<dbReference type="SUPFAM" id="SSF51556">
    <property type="entry name" value="Metallo-dependent hydrolases"/>
    <property type="match status" value="1"/>
</dbReference>
<dbReference type="Proteomes" id="UP000046393">
    <property type="component" value="Unplaced"/>
</dbReference>
<dbReference type="STRING" id="451379.A0A0N5A8E9"/>
<evidence type="ECO:0000256" key="1">
    <source>
        <dbReference type="ARBA" id="ARBA00010716"/>
    </source>
</evidence>
<dbReference type="SUPFAM" id="SSF51338">
    <property type="entry name" value="Composite domain of metallo-dependent hydrolases"/>
    <property type="match status" value="1"/>
</dbReference>
<feature type="binding site" evidence="10">
    <location>
        <position position="220"/>
    </location>
    <ligand>
        <name>Zn(2+)</name>
        <dbReference type="ChEBI" id="CHEBI:29105"/>
    </ligand>
</feature>
<dbReference type="WBParaSite" id="SMUV_0000034801-mRNA-1">
    <property type="protein sequence ID" value="SMUV_0000034801-mRNA-1"/>
    <property type="gene ID" value="SMUV_0000034801"/>
</dbReference>
<dbReference type="InterPro" id="IPR011059">
    <property type="entry name" value="Metal-dep_hydrolase_composite"/>
</dbReference>
<feature type="domain" description="Amidohydrolase-related" evidence="11">
    <location>
        <begin position="69"/>
        <end position="409"/>
    </location>
</feature>
<name>A0A0N5A8E9_9BILA</name>
<dbReference type="GO" id="GO:0006046">
    <property type="term" value="P:N-acetylglucosamine catabolic process"/>
    <property type="evidence" value="ECO:0007669"/>
    <property type="project" value="TreeGrafter"/>
</dbReference>
<feature type="active site" description="Proton donor/acceptor" evidence="9">
    <location>
        <position position="303"/>
    </location>
</feature>
<dbReference type="InterPro" id="IPR006680">
    <property type="entry name" value="Amidohydro-rel"/>
</dbReference>
<comment type="similarity">
    <text evidence="1 8">Belongs to the metallo-dependent hydrolases superfamily. NagA family.</text>
</comment>
<dbReference type="PANTHER" id="PTHR11113">
    <property type="entry name" value="N-ACETYLGLUCOSAMINE-6-PHOSPHATE DEACETYLASE"/>
    <property type="match status" value="1"/>
</dbReference>
<dbReference type="GO" id="GO:0106279">
    <property type="term" value="P:negative regulation of UDP-N-acetylglucosamine biosynthetic process"/>
    <property type="evidence" value="ECO:0007669"/>
    <property type="project" value="UniProtKB-ARBA"/>
</dbReference>
<keyword evidence="12" id="KW-1185">Reference proteome</keyword>
<evidence type="ECO:0000256" key="2">
    <source>
        <dbReference type="ARBA" id="ARBA00011899"/>
    </source>
</evidence>
<dbReference type="GO" id="GO:0046872">
    <property type="term" value="F:metal ion binding"/>
    <property type="evidence" value="ECO:0007669"/>
    <property type="project" value="UniProtKB-KW"/>
</dbReference>